<organism evidence="4 5">
    <name type="scientific">Catenulispora pinistramenti</name>
    <dbReference type="NCBI Taxonomy" id="2705254"/>
    <lineage>
        <taxon>Bacteria</taxon>
        <taxon>Bacillati</taxon>
        <taxon>Actinomycetota</taxon>
        <taxon>Actinomycetes</taxon>
        <taxon>Catenulisporales</taxon>
        <taxon>Catenulisporaceae</taxon>
        <taxon>Catenulispora</taxon>
    </lineage>
</organism>
<protein>
    <submittedName>
        <fullName evidence="4">Polysaccharide deacetylase family protein</fullName>
    </submittedName>
</protein>
<name>A0ABS5KZZ7_9ACTN</name>
<feature type="signal peptide" evidence="2">
    <location>
        <begin position="1"/>
        <end position="27"/>
    </location>
</feature>
<sequence>MNAPDRRTALRAGLAVLGTAAASAGLAACSDGKAARTEPAASQGSGARAAGTAASPGPTSASAPGAGSASPSSRTQAQAQAQAEARAQDSARTQTQAFTEVDHAATGRAQVALTFHGDGDPQLAQSLLKEAEANDARLTVLAVGRWLGGNPEMARRVLDGGHELGNHTENHVDISSLSPTAAFAEIEACAARLRKLTGSPGIWFRPSQTQHANPMLVEQARRAGYRTVLSYDVDPLDYEDPSAAQITERLLAAVHPGAVVSMHLGHQHTVTALPAVLAGLKARGLAAVTTSELFS</sequence>
<proteinExistence type="predicted"/>
<dbReference type="InterPro" id="IPR050248">
    <property type="entry name" value="Polysacc_deacetylase_ArnD"/>
</dbReference>
<dbReference type="Gene3D" id="3.20.20.370">
    <property type="entry name" value="Glycoside hydrolase/deacetylase"/>
    <property type="match status" value="1"/>
</dbReference>
<dbReference type="PANTHER" id="PTHR10587">
    <property type="entry name" value="GLYCOSYL TRANSFERASE-RELATED"/>
    <property type="match status" value="1"/>
</dbReference>
<dbReference type="RefSeq" id="WP_212016060.1">
    <property type="nucleotide sequence ID" value="NZ_JAAFYZ010000141.1"/>
</dbReference>
<keyword evidence="2" id="KW-0732">Signal</keyword>
<comment type="caution">
    <text evidence="4">The sequence shown here is derived from an EMBL/GenBank/DDBJ whole genome shotgun (WGS) entry which is preliminary data.</text>
</comment>
<dbReference type="SUPFAM" id="SSF88713">
    <property type="entry name" value="Glycoside hydrolase/deacetylase"/>
    <property type="match status" value="1"/>
</dbReference>
<feature type="domain" description="NodB homology" evidence="3">
    <location>
        <begin position="109"/>
        <end position="288"/>
    </location>
</feature>
<reference evidence="4 5" key="1">
    <citation type="submission" date="2020-02" db="EMBL/GenBank/DDBJ databases">
        <title>Acidophilic actinobacteria isolated from forest soil.</title>
        <authorList>
            <person name="Golinska P."/>
        </authorList>
    </citation>
    <scope>NUCLEOTIDE SEQUENCE [LARGE SCALE GENOMIC DNA]</scope>
    <source>
        <strain evidence="4 5">NL8</strain>
    </source>
</reference>
<feature type="compositionally biased region" description="Low complexity" evidence="1">
    <location>
        <begin position="39"/>
        <end position="92"/>
    </location>
</feature>
<feature type="chain" id="PRO_5045364162" evidence="2">
    <location>
        <begin position="28"/>
        <end position="295"/>
    </location>
</feature>
<dbReference type="PROSITE" id="PS51677">
    <property type="entry name" value="NODB"/>
    <property type="match status" value="1"/>
</dbReference>
<dbReference type="InterPro" id="IPR002509">
    <property type="entry name" value="NODB_dom"/>
</dbReference>
<evidence type="ECO:0000313" key="5">
    <source>
        <dbReference type="Proteomes" id="UP000730482"/>
    </source>
</evidence>
<evidence type="ECO:0000313" key="4">
    <source>
        <dbReference type="EMBL" id="MBS2551475.1"/>
    </source>
</evidence>
<evidence type="ECO:0000259" key="3">
    <source>
        <dbReference type="PROSITE" id="PS51677"/>
    </source>
</evidence>
<dbReference type="EMBL" id="JAAFYZ010000141">
    <property type="protein sequence ID" value="MBS2551475.1"/>
    <property type="molecule type" value="Genomic_DNA"/>
</dbReference>
<dbReference type="PROSITE" id="PS51257">
    <property type="entry name" value="PROKAR_LIPOPROTEIN"/>
    <property type="match status" value="1"/>
</dbReference>
<gene>
    <name evidence="4" type="ORF">KGQ19_31870</name>
</gene>
<accession>A0ABS5KZZ7</accession>
<dbReference type="InterPro" id="IPR011330">
    <property type="entry name" value="Glyco_hydro/deAcase_b/a-brl"/>
</dbReference>
<dbReference type="CDD" id="cd10917">
    <property type="entry name" value="CE4_NodB_like_6s_7s"/>
    <property type="match status" value="1"/>
</dbReference>
<dbReference type="Proteomes" id="UP000730482">
    <property type="component" value="Unassembled WGS sequence"/>
</dbReference>
<feature type="region of interest" description="Disordered" evidence="1">
    <location>
        <begin position="27"/>
        <end position="96"/>
    </location>
</feature>
<evidence type="ECO:0000256" key="1">
    <source>
        <dbReference type="SAM" id="MobiDB-lite"/>
    </source>
</evidence>
<evidence type="ECO:0000256" key="2">
    <source>
        <dbReference type="SAM" id="SignalP"/>
    </source>
</evidence>
<keyword evidence="5" id="KW-1185">Reference proteome</keyword>
<dbReference type="Pfam" id="PF01522">
    <property type="entry name" value="Polysacc_deac_1"/>
    <property type="match status" value="1"/>
</dbReference>